<dbReference type="RefSeq" id="WP_013644818.1">
    <property type="nucleotide sequence ID" value="NC_015216.1"/>
</dbReference>
<dbReference type="KEGG" id="mel:Metbo_1225"/>
<proteinExistence type="predicted"/>
<dbReference type="EMBL" id="CP002551">
    <property type="protein sequence ID" value="ADZ09467.1"/>
    <property type="molecule type" value="Genomic_DNA"/>
</dbReference>
<protein>
    <submittedName>
        <fullName evidence="1">Uncharacterized protein</fullName>
    </submittedName>
</protein>
<name>F0T6U7_METLA</name>
<gene>
    <name evidence="1" type="ordered locus">Metbo_1225</name>
</gene>
<reference evidence="1 2" key="2">
    <citation type="journal article" date="2014" name="Int. J. Syst. Evol. Microbiol.">
        <title>Methanobacterium paludis sp. nov. and a novel strain of Methanobacterium lacus isolated from northern peatlands.</title>
        <authorList>
            <person name="Cadillo-Quiroz H."/>
            <person name="Brauer S.L."/>
            <person name="Goodson N."/>
            <person name="Yavitt J.B."/>
            <person name="Zinder S.H."/>
        </authorList>
    </citation>
    <scope>NUCLEOTIDE SEQUENCE [LARGE SCALE GENOMIC DNA]</scope>
    <source>
        <strain evidence="1 2">AL-21</strain>
    </source>
</reference>
<dbReference type="Proteomes" id="UP000007490">
    <property type="component" value="Chromosome"/>
</dbReference>
<keyword evidence="2" id="KW-1185">Reference proteome</keyword>
<sequence>MTIWASKLVIFRNDDLNSTFEIRKNSIRNIQINKENRIIEIEYKDEDGWEEQIIPFESLRWFNYTMQDPEE</sequence>
<organism evidence="1 2">
    <name type="scientific">Methanobacterium lacus (strain AL-21)</name>
    <dbReference type="NCBI Taxonomy" id="877455"/>
    <lineage>
        <taxon>Archaea</taxon>
        <taxon>Methanobacteriati</taxon>
        <taxon>Methanobacteriota</taxon>
        <taxon>Methanomada group</taxon>
        <taxon>Methanobacteria</taxon>
        <taxon>Methanobacteriales</taxon>
        <taxon>Methanobacteriaceae</taxon>
        <taxon>Methanobacterium</taxon>
    </lineage>
</organism>
<reference evidence="2" key="1">
    <citation type="submission" date="2011-02" db="EMBL/GenBank/DDBJ databases">
        <title>Complete sequence of Methanobacterium sp. AL-21.</title>
        <authorList>
            <consortium name="US DOE Joint Genome Institute"/>
            <person name="Lucas S."/>
            <person name="Copeland A."/>
            <person name="Lapidus A."/>
            <person name="Cheng J.-F."/>
            <person name="Goodwin L."/>
            <person name="Pitluck S."/>
            <person name="Chertkov O."/>
            <person name="Detter J.C."/>
            <person name="Han C."/>
            <person name="Tapia R."/>
            <person name="Land M."/>
            <person name="Hauser L."/>
            <person name="Kyrpides N."/>
            <person name="Ivanova N."/>
            <person name="Mikhailova N."/>
            <person name="Pagani I."/>
            <person name="Cadillo-Quiroz H."/>
            <person name="Imachi H."/>
            <person name="Zinder S."/>
            <person name="Liu W."/>
            <person name="Woyke T."/>
        </authorList>
    </citation>
    <scope>NUCLEOTIDE SEQUENCE [LARGE SCALE GENOMIC DNA]</scope>
    <source>
        <strain evidence="2">AL-21</strain>
    </source>
</reference>
<dbReference type="AlphaFoldDB" id="F0T6U7"/>
<dbReference type="HOGENOM" id="CLU_2730408_0_0_2"/>
<evidence type="ECO:0000313" key="1">
    <source>
        <dbReference type="EMBL" id="ADZ09467.1"/>
    </source>
</evidence>
<evidence type="ECO:0000313" key="2">
    <source>
        <dbReference type="Proteomes" id="UP000007490"/>
    </source>
</evidence>
<dbReference type="GeneID" id="10277676"/>
<accession>F0T6U7</accession>